<evidence type="ECO:0000259" key="10">
    <source>
        <dbReference type="SMART" id="SM00645"/>
    </source>
</evidence>
<evidence type="ECO:0000313" key="13">
    <source>
        <dbReference type="Proteomes" id="UP000288805"/>
    </source>
</evidence>
<comment type="caution">
    <text evidence="12">The sequence shown here is derived from an EMBL/GenBank/DDBJ whole genome shotgun (WGS) entry which is preliminary data.</text>
</comment>
<evidence type="ECO:0000256" key="3">
    <source>
        <dbReference type="ARBA" id="ARBA00022729"/>
    </source>
</evidence>
<evidence type="ECO:0000256" key="9">
    <source>
        <dbReference type="SAM" id="SignalP"/>
    </source>
</evidence>
<dbReference type="PROSITE" id="PS00639">
    <property type="entry name" value="THIOL_PROTEASE_HIS"/>
    <property type="match status" value="1"/>
</dbReference>
<dbReference type="Pfam" id="PF00112">
    <property type="entry name" value="Peptidase_C1"/>
    <property type="match status" value="1"/>
</dbReference>
<evidence type="ECO:0000256" key="5">
    <source>
        <dbReference type="ARBA" id="ARBA00022807"/>
    </source>
</evidence>
<dbReference type="PANTHER" id="PTHR12411">
    <property type="entry name" value="CYSTEINE PROTEASE FAMILY C1-RELATED"/>
    <property type="match status" value="1"/>
</dbReference>
<dbReference type="InterPro" id="IPR013128">
    <property type="entry name" value="Peptidase_C1A"/>
</dbReference>
<dbReference type="Proteomes" id="UP000288805">
    <property type="component" value="Unassembled WGS sequence"/>
</dbReference>
<evidence type="ECO:0000313" key="12">
    <source>
        <dbReference type="EMBL" id="RVW50342.1"/>
    </source>
</evidence>
<dbReference type="GO" id="GO:0000323">
    <property type="term" value="C:lytic vacuole"/>
    <property type="evidence" value="ECO:0007669"/>
    <property type="project" value="UniProtKB-ARBA"/>
</dbReference>
<dbReference type="SUPFAM" id="SSF54001">
    <property type="entry name" value="Cysteine proteinases"/>
    <property type="match status" value="1"/>
</dbReference>
<organism evidence="12 13">
    <name type="scientific">Vitis vinifera</name>
    <name type="common">Grape</name>
    <dbReference type="NCBI Taxonomy" id="29760"/>
    <lineage>
        <taxon>Eukaryota</taxon>
        <taxon>Viridiplantae</taxon>
        <taxon>Streptophyta</taxon>
        <taxon>Embryophyta</taxon>
        <taxon>Tracheophyta</taxon>
        <taxon>Spermatophyta</taxon>
        <taxon>Magnoliopsida</taxon>
        <taxon>eudicotyledons</taxon>
        <taxon>Gunneridae</taxon>
        <taxon>Pentapetalae</taxon>
        <taxon>rosids</taxon>
        <taxon>Vitales</taxon>
        <taxon>Vitaceae</taxon>
        <taxon>Viteae</taxon>
        <taxon>Vitis</taxon>
    </lineage>
</organism>
<keyword evidence="8" id="KW-0325">Glycoprotein</keyword>
<feature type="signal peptide" evidence="9">
    <location>
        <begin position="1"/>
        <end position="23"/>
    </location>
</feature>
<keyword evidence="7" id="KW-1015">Disulfide bond</keyword>
<proteinExistence type="inferred from homology"/>
<dbReference type="PROSITE" id="PS00640">
    <property type="entry name" value="THIOL_PROTEASE_ASN"/>
    <property type="match status" value="1"/>
</dbReference>
<dbReference type="InterPro" id="IPR013201">
    <property type="entry name" value="Prot_inhib_I29"/>
</dbReference>
<reference evidence="12 13" key="1">
    <citation type="journal article" date="2018" name="PLoS Genet.">
        <title>Population sequencing reveals clonal diversity and ancestral inbreeding in the grapevine cultivar Chardonnay.</title>
        <authorList>
            <person name="Roach M.J."/>
            <person name="Johnson D.L."/>
            <person name="Bohlmann J."/>
            <person name="van Vuuren H.J."/>
            <person name="Jones S.J."/>
            <person name="Pretorius I.S."/>
            <person name="Schmidt S.A."/>
            <person name="Borneman A.R."/>
        </authorList>
    </citation>
    <scope>NUCLEOTIDE SEQUENCE [LARGE SCALE GENOMIC DNA]</scope>
    <source>
        <strain evidence="13">cv. Chardonnay</strain>
        <tissue evidence="12">Leaf</tissue>
    </source>
</reference>
<dbReference type="Pfam" id="PF08246">
    <property type="entry name" value="Inhibitor_I29"/>
    <property type="match status" value="1"/>
</dbReference>
<keyword evidence="3 9" id="KW-0732">Signal</keyword>
<dbReference type="GO" id="GO:0008234">
    <property type="term" value="F:cysteine-type peptidase activity"/>
    <property type="evidence" value="ECO:0007669"/>
    <property type="project" value="UniProtKB-KW"/>
</dbReference>
<evidence type="ECO:0000256" key="4">
    <source>
        <dbReference type="ARBA" id="ARBA00022801"/>
    </source>
</evidence>
<gene>
    <name evidence="12" type="primary">CYSP_0</name>
    <name evidence="12" type="ORF">CK203_086376</name>
</gene>
<dbReference type="CDD" id="cd02248">
    <property type="entry name" value="Peptidase_C1A"/>
    <property type="match status" value="1"/>
</dbReference>
<accession>A0A438ERM3</accession>
<dbReference type="InterPro" id="IPR038765">
    <property type="entry name" value="Papain-like_cys_pep_sf"/>
</dbReference>
<dbReference type="AlphaFoldDB" id="A0A438ERM3"/>
<dbReference type="InterPro" id="IPR025661">
    <property type="entry name" value="Pept_asp_AS"/>
</dbReference>
<dbReference type="SMART" id="SM00848">
    <property type="entry name" value="Inhibitor_I29"/>
    <property type="match status" value="1"/>
</dbReference>
<dbReference type="Gene3D" id="3.90.70.10">
    <property type="entry name" value="Cysteine proteinases"/>
    <property type="match status" value="1"/>
</dbReference>
<evidence type="ECO:0000256" key="2">
    <source>
        <dbReference type="ARBA" id="ARBA00022670"/>
    </source>
</evidence>
<evidence type="ECO:0000259" key="11">
    <source>
        <dbReference type="SMART" id="SM00848"/>
    </source>
</evidence>
<keyword evidence="6" id="KW-0865">Zymogen</keyword>
<name>A0A438ERM3_VITVI</name>
<sequence>MDCLLRSVLLLVVPFLLFFGAMSDVSSNELDDLLIRQVVSNSDDLLSAEHHFAAFKARFRKTYATAEEHDYRFSIFKANLRRAKRNQLLDPSAVHGVTRFSDLTPAEFRQNYLGLKPLRFPIDTQQAPILPTNDLPTDFDWRDHGAVTAVKDQGECGSCWSFSTTGALEGAHFLATGNLVSLSEQQLVDCDHELLAGTVSRGQQNSIGHQLVCDPEEYGACDRGCNGGLMNTAFEYILKAGGVVRGEDYPYTGTDGHCKFDKTKIAASVSNFSIVSIDEDQIAANLVKNGPLAVGINAIFMQSYAGGVSCPFICSTSLNHGVLLVGYGSAGYSPIRFKEKPYWLLKNSWGQNWGEHGYYKICRGHNICGVDSMVSTVAAIQSAA</sequence>
<dbReference type="InterPro" id="IPR000169">
    <property type="entry name" value="Pept_cys_AS"/>
</dbReference>
<dbReference type="PRINTS" id="PR00705">
    <property type="entry name" value="PAPAIN"/>
</dbReference>
<evidence type="ECO:0000256" key="1">
    <source>
        <dbReference type="ARBA" id="ARBA00008455"/>
    </source>
</evidence>
<dbReference type="GO" id="GO:0006508">
    <property type="term" value="P:proteolysis"/>
    <property type="evidence" value="ECO:0007669"/>
    <property type="project" value="UniProtKB-KW"/>
</dbReference>
<evidence type="ECO:0000256" key="7">
    <source>
        <dbReference type="ARBA" id="ARBA00023157"/>
    </source>
</evidence>
<dbReference type="PROSITE" id="PS00139">
    <property type="entry name" value="THIOL_PROTEASE_CYS"/>
    <property type="match status" value="1"/>
</dbReference>
<evidence type="ECO:0000256" key="8">
    <source>
        <dbReference type="ARBA" id="ARBA00023180"/>
    </source>
</evidence>
<protein>
    <submittedName>
        <fullName evidence="12">Cysteine proteinase 15A</fullName>
    </submittedName>
</protein>
<feature type="domain" description="Cathepsin propeptide inhibitor" evidence="11">
    <location>
        <begin position="52"/>
        <end position="108"/>
    </location>
</feature>
<dbReference type="InterPro" id="IPR039417">
    <property type="entry name" value="Peptidase_C1A_papain-like"/>
</dbReference>
<dbReference type="InterPro" id="IPR000668">
    <property type="entry name" value="Peptidase_C1A_C"/>
</dbReference>
<dbReference type="EMBL" id="QGNW01001202">
    <property type="protein sequence ID" value="RVW50342.1"/>
    <property type="molecule type" value="Genomic_DNA"/>
</dbReference>
<dbReference type="FunFam" id="3.90.70.10:FF:000057">
    <property type="entry name" value="Cysteine protease RD19A"/>
    <property type="match status" value="1"/>
</dbReference>
<comment type="similarity">
    <text evidence="1">Belongs to the peptidase C1 family.</text>
</comment>
<keyword evidence="5" id="KW-0788">Thiol protease</keyword>
<keyword evidence="2" id="KW-0645">Protease</keyword>
<dbReference type="InterPro" id="IPR025660">
    <property type="entry name" value="Pept_his_AS"/>
</dbReference>
<feature type="domain" description="Peptidase C1A papain C-terminal" evidence="10">
    <location>
        <begin position="135"/>
        <end position="378"/>
    </location>
</feature>
<feature type="chain" id="PRO_5019450104" evidence="9">
    <location>
        <begin position="24"/>
        <end position="384"/>
    </location>
</feature>
<evidence type="ECO:0000256" key="6">
    <source>
        <dbReference type="ARBA" id="ARBA00023145"/>
    </source>
</evidence>
<keyword evidence="4" id="KW-0378">Hydrolase</keyword>
<dbReference type="SMART" id="SM00645">
    <property type="entry name" value="Pept_C1"/>
    <property type="match status" value="1"/>
</dbReference>